<dbReference type="InterPro" id="IPR008928">
    <property type="entry name" value="6-hairpin_glycosidase_sf"/>
</dbReference>
<dbReference type="GO" id="GO:0009272">
    <property type="term" value="P:fungal-type cell wall biogenesis"/>
    <property type="evidence" value="ECO:0007669"/>
    <property type="project" value="TreeGrafter"/>
</dbReference>
<evidence type="ECO:0000256" key="6">
    <source>
        <dbReference type="ARBA" id="ARBA00022801"/>
    </source>
</evidence>
<dbReference type="EMBL" id="PDLN01000004">
    <property type="protein sequence ID" value="RDW87291.1"/>
    <property type="molecule type" value="Genomic_DNA"/>
</dbReference>
<evidence type="ECO:0000256" key="9">
    <source>
        <dbReference type="ARBA" id="ARBA00023295"/>
    </source>
</evidence>
<dbReference type="OrthoDB" id="4187847at2759"/>
<proteinExistence type="inferred from homology"/>
<dbReference type="GO" id="GO:0012505">
    <property type="term" value="C:endomembrane system"/>
    <property type="evidence" value="ECO:0007669"/>
    <property type="project" value="UniProtKB-SubCell"/>
</dbReference>
<comment type="subcellular location">
    <subcellularLocation>
        <location evidence="2">Endomembrane system</location>
    </subcellularLocation>
</comment>
<keyword evidence="9 10" id="KW-0326">Glycosidase</keyword>
<gene>
    <name evidence="13" type="ORF">BP5796_02985</name>
</gene>
<feature type="region of interest" description="Disordered" evidence="11">
    <location>
        <begin position="400"/>
        <end position="428"/>
    </location>
</feature>
<keyword evidence="8" id="KW-0325">Glycoprotein</keyword>
<dbReference type="AlphaFoldDB" id="A0A3D8SM82"/>
<dbReference type="EC" id="3.2.1.101" evidence="4 10"/>
<dbReference type="Pfam" id="PF03663">
    <property type="entry name" value="Glyco_hydro_76"/>
    <property type="match status" value="1"/>
</dbReference>
<evidence type="ECO:0000256" key="8">
    <source>
        <dbReference type="ARBA" id="ARBA00023180"/>
    </source>
</evidence>
<evidence type="ECO:0000256" key="2">
    <source>
        <dbReference type="ARBA" id="ARBA00004308"/>
    </source>
</evidence>
<dbReference type="Proteomes" id="UP000256328">
    <property type="component" value="Unassembled WGS sequence"/>
</dbReference>
<evidence type="ECO:0000313" key="14">
    <source>
        <dbReference type="Proteomes" id="UP000256328"/>
    </source>
</evidence>
<organism evidence="13 14">
    <name type="scientific">Coleophoma crateriformis</name>
    <dbReference type="NCBI Taxonomy" id="565419"/>
    <lineage>
        <taxon>Eukaryota</taxon>
        <taxon>Fungi</taxon>
        <taxon>Dikarya</taxon>
        <taxon>Ascomycota</taxon>
        <taxon>Pezizomycotina</taxon>
        <taxon>Leotiomycetes</taxon>
        <taxon>Helotiales</taxon>
        <taxon>Dermateaceae</taxon>
        <taxon>Coleophoma</taxon>
    </lineage>
</organism>
<evidence type="ECO:0000313" key="13">
    <source>
        <dbReference type="EMBL" id="RDW87291.1"/>
    </source>
</evidence>
<dbReference type="Gene3D" id="1.50.10.20">
    <property type="match status" value="1"/>
</dbReference>
<reference evidence="13 14" key="1">
    <citation type="journal article" date="2018" name="IMA Fungus">
        <title>IMA Genome-F 9: Draft genome sequence of Annulohypoxylon stygium, Aspergillus mulundensis, Berkeleyomyces basicola (syn. Thielaviopsis basicola), Ceratocystis smalleyi, two Cercospora beticola strains, Coleophoma cylindrospora, Fusarium fracticaudum, Phialophora cf. hyalina, and Morchella septimelata.</title>
        <authorList>
            <person name="Wingfield B.D."/>
            <person name="Bills G.F."/>
            <person name="Dong Y."/>
            <person name="Huang W."/>
            <person name="Nel W.J."/>
            <person name="Swalarsk-Parry B.S."/>
            <person name="Vaghefi N."/>
            <person name="Wilken P.M."/>
            <person name="An Z."/>
            <person name="de Beer Z.W."/>
            <person name="De Vos L."/>
            <person name="Chen L."/>
            <person name="Duong T.A."/>
            <person name="Gao Y."/>
            <person name="Hammerbacher A."/>
            <person name="Kikkert J.R."/>
            <person name="Li Y."/>
            <person name="Li H."/>
            <person name="Li K."/>
            <person name="Li Q."/>
            <person name="Liu X."/>
            <person name="Ma X."/>
            <person name="Naidoo K."/>
            <person name="Pethybridge S.J."/>
            <person name="Sun J."/>
            <person name="Steenkamp E.T."/>
            <person name="van der Nest M.A."/>
            <person name="van Wyk S."/>
            <person name="Wingfield M.J."/>
            <person name="Xiong C."/>
            <person name="Yue Q."/>
            <person name="Zhang X."/>
        </authorList>
    </citation>
    <scope>NUCLEOTIDE SEQUENCE [LARGE SCALE GENOMIC DNA]</scope>
    <source>
        <strain evidence="13 14">BP5796</strain>
    </source>
</reference>
<dbReference type="PIRSF" id="PIRSF016302">
    <property type="entry name" value="Man_a_manosd"/>
    <property type="match status" value="1"/>
</dbReference>
<evidence type="ECO:0000256" key="4">
    <source>
        <dbReference type="ARBA" id="ARBA00012350"/>
    </source>
</evidence>
<name>A0A3D8SM82_9HELO</name>
<dbReference type="GO" id="GO:0008496">
    <property type="term" value="F:mannan endo-1,6-alpha-mannosidase activity"/>
    <property type="evidence" value="ECO:0007669"/>
    <property type="project" value="UniProtKB-UniRule"/>
</dbReference>
<dbReference type="InterPro" id="IPR005198">
    <property type="entry name" value="Glyco_hydro_76"/>
</dbReference>
<dbReference type="PANTHER" id="PTHR12145:SF41">
    <property type="entry name" value="MANNAN ENDO-1,6-ALPHA-MANNOSIDASE"/>
    <property type="match status" value="1"/>
</dbReference>
<dbReference type="GO" id="GO:0016052">
    <property type="term" value="P:carbohydrate catabolic process"/>
    <property type="evidence" value="ECO:0007669"/>
    <property type="project" value="InterPro"/>
</dbReference>
<feature type="chain" id="PRO_5017619167" description="Mannan endo-1,6-alpha-mannosidase" evidence="12">
    <location>
        <begin position="23"/>
        <end position="454"/>
    </location>
</feature>
<protein>
    <recommendedName>
        <fullName evidence="4 10">Mannan endo-1,6-alpha-mannosidase</fullName>
        <ecNumber evidence="4 10">3.2.1.101</ecNumber>
    </recommendedName>
</protein>
<evidence type="ECO:0000256" key="3">
    <source>
        <dbReference type="ARBA" id="ARBA00009699"/>
    </source>
</evidence>
<keyword evidence="5 12" id="KW-0732">Signal</keyword>
<evidence type="ECO:0000256" key="10">
    <source>
        <dbReference type="PIRNR" id="PIRNR016302"/>
    </source>
</evidence>
<evidence type="ECO:0000256" key="1">
    <source>
        <dbReference type="ARBA" id="ARBA00001452"/>
    </source>
</evidence>
<keyword evidence="6 10" id="KW-0378">Hydrolase</keyword>
<evidence type="ECO:0000256" key="5">
    <source>
        <dbReference type="ARBA" id="ARBA00022729"/>
    </source>
</evidence>
<dbReference type="PANTHER" id="PTHR12145">
    <property type="entry name" value="MANNAN ENDO-1,6-ALPHA-MANNOSIDASE DCW1"/>
    <property type="match status" value="1"/>
</dbReference>
<keyword evidence="7" id="KW-0472">Membrane</keyword>
<evidence type="ECO:0000256" key="11">
    <source>
        <dbReference type="SAM" id="MobiDB-lite"/>
    </source>
</evidence>
<dbReference type="FunFam" id="1.50.10.20:FF:000006">
    <property type="entry name" value="Mannan endo-1,6-alpha-mannosidase"/>
    <property type="match status" value="1"/>
</dbReference>
<dbReference type="SUPFAM" id="SSF48208">
    <property type="entry name" value="Six-hairpin glycosidases"/>
    <property type="match status" value="1"/>
</dbReference>
<comment type="catalytic activity">
    <reaction evidence="1 10">
        <text>Random hydrolysis of (1-&gt;6)-alpha-D-mannosidic linkages in unbranched (1-&gt;6)-mannans.</text>
        <dbReference type="EC" id="3.2.1.101"/>
    </reaction>
</comment>
<accession>A0A3D8SM82</accession>
<keyword evidence="14" id="KW-1185">Reference proteome</keyword>
<feature type="compositionally biased region" description="Polar residues" evidence="11">
    <location>
        <begin position="400"/>
        <end position="426"/>
    </location>
</feature>
<comment type="similarity">
    <text evidence="3 10">Belongs to the glycosyl hydrolase 76 family.</text>
</comment>
<evidence type="ECO:0000256" key="12">
    <source>
        <dbReference type="SAM" id="SignalP"/>
    </source>
</evidence>
<evidence type="ECO:0000256" key="7">
    <source>
        <dbReference type="ARBA" id="ARBA00023136"/>
    </source>
</evidence>
<feature type="signal peptide" evidence="12">
    <location>
        <begin position="1"/>
        <end position="22"/>
    </location>
</feature>
<dbReference type="InterPro" id="IPR014480">
    <property type="entry name" value="Mannan-1_6-alpha_mannosidase"/>
</dbReference>
<comment type="caution">
    <text evidence="13">The sequence shown here is derived from an EMBL/GenBank/DDBJ whole genome shotgun (WGS) entry which is preliminary data.</text>
</comment>
<sequence length="454" mass="48173">MRAKSLPVFVTTMCALAGQGTAAITLDLTSQDSIKSAASTIAKDMMKYYTGNNPGDTPGNLPDPYYWWEAGAMFGTMINHWHYTGDTSYNAVIIQAMLHQAGDNGDFQPLNQTKTLGNDDQGFWGMAAMTAAEVDFENPPSDQHQWLALAQGVFNTQVVLYDSATCNGGFRWQKFTFNSGYNYKNSISNGCFFNLAARLAMYTGNATYALWAEKTWDWMTGVGLLVEGVAVYDGTQNTDNCTSKDHNQWSYNAGIFLFGAAAMYNYSNGDSVWQQRTLSMLNTTDNFFADGIMYESCESSGKCNVDQRSFKAYLARWLAATSKVAPFTASSILPLLATSANAAIKTCTGGTSGTQCGLKWNTGTNDGSLGVGESMAALEIVQSNLVATSADFVSTVKGTGSSVGNANAGTSAGSTSVDGQTSSPVTTGDRAGAGILTALVLVGVLGGSAMMISP</sequence>